<evidence type="ECO:0000256" key="4">
    <source>
        <dbReference type="ARBA" id="ARBA00022927"/>
    </source>
</evidence>
<protein>
    <recommendedName>
        <fullName evidence="8">Protein transport protein SEC31</fullName>
    </recommendedName>
</protein>
<dbReference type="AlphaFoldDB" id="J9DNH5"/>
<reference evidence="7" key="2">
    <citation type="submission" date="2015-07" db="EMBL/GenBank/DDBJ databases">
        <title>Contrasting host-pathogen interactions and genome evolution in two generalist and specialist microsporidian pathogens of mosquitoes.</title>
        <authorList>
            <consortium name="The Broad Institute Genomics Platform"/>
            <consortium name="The Broad Institute Genome Sequencing Center for Infectious Disease"/>
            <person name="Cuomo C.A."/>
            <person name="Sanscrainte N.D."/>
            <person name="Goldberg J.M."/>
            <person name="Heiman D."/>
            <person name="Young S."/>
            <person name="Zeng Q."/>
            <person name="Becnel J.J."/>
            <person name="Birren B.W."/>
        </authorList>
    </citation>
    <scope>NUCLEOTIDE SEQUENCE [LARGE SCALE GENOMIC DNA]</scope>
    <source>
        <strain evidence="7">USNM 41457</strain>
    </source>
</reference>
<dbReference type="InterPro" id="IPR036322">
    <property type="entry name" value="WD40_repeat_dom_sf"/>
</dbReference>
<proteinExistence type="predicted"/>
<feature type="compositionally biased region" description="Polar residues" evidence="5">
    <location>
        <begin position="1015"/>
        <end position="1058"/>
    </location>
</feature>
<reference evidence="6 7" key="1">
    <citation type="submission" date="2011-08" db="EMBL/GenBank/DDBJ databases">
        <authorList>
            <person name="Liu Z.J."/>
            <person name="Shi F.L."/>
            <person name="Lu J.Q."/>
            <person name="Li M."/>
            <person name="Wang Z.L."/>
        </authorList>
    </citation>
    <scope>NUCLEOTIDE SEQUENCE [LARGE SCALE GENOMIC DNA]</scope>
    <source>
        <strain evidence="6 7">USNM 41457</strain>
    </source>
</reference>
<evidence type="ECO:0000256" key="5">
    <source>
        <dbReference type="SAM" id="MobiDB-lite"/>
    </source>
</evidence>
<name>J9DNH5_EDHAE</name>
<dbReference type="GO" id="GO:0070971">
    <property type="term" value="C:endoplasmic reticulum exit site"/>
    <property type="evidence" value="ECO:0007669"/>
    <property type="project" value="TreeGrafter"/>
</dbReference>
<dbReference type="VEuPathDB" id="MicrosporidiaDB:EDEG_01656"/>
<evidence type="ECO:0000256" key="2">
    <source>
        <dbReference type="ARBA" id="ARBA00022574"/>
    </source>
</evidence>
<evidence type="ECO:0000256" key="1">
    <source>
        <dbReference type="ARBA" id="ARBA00022448"/>
    </source>
</evidence>
<dbReference type="GO" id="GO:0005198">
    <property type="term" value="F:structural molecule activity"/>
    <property type="evidence" value="ECO:0007669"/>
    <property type="project" value="TreeGrafter"/>
</dbReference>
<dbReference type="GO" id="GO:0015031">
    <property type="term" value="P:protein transport"/>
    <property type="evidence" value="ECO:0007669"/>
    <property type="project" value="UniProtKB-KW"/>
</dbReference>
<keyword evidence="4" id="KW-0653">Protein transport</keyword>
<evidence type="ECO:0000313" key="6">
    <source>
        <dbReference type="EMBL" id="EJW04080.1"/>
    </source>
</evidence>
<dbReference type="Proteomes" id="UP000003163">
    <property type="component" value="Unassembled WGS sequence"/>
</dbReference>
<dbReference type="InterPro" id="IPR015943">
    <property type="entry name" value="WD40/YVTN_repeat-like_dom_sf"/>
</dbReference>
<dbReference type="Gene3D" id="2.130.10.10">
    <property type="entry name" value="YVTN repeat-like/Quinoprotein amine dehydrogenase"/>
    <property type="match status" value="1"/>
</dbReference>
<dbReference type="InParanoid" id="J9DNH5"/>
<feature type="region of interest" description="Disordered" evidence="5">
    <location>
        <begin position="981"/>
        <end position="1001"/>
    </location>
</feature>
<evidence type="ECO:0000256" key="3">
    <source>
        <dbReference type="ARBA" id="ARBA00022737"/>
    </source>
</evidence>
<dbReference type="PANTHER" id="PTHR13923:SF11">
    <property type="entry name" value="SECRETORY 31, ISOFORM D"/>
    <property type="match status" value="1"/>
</dbReference>
<gene>
    <name evidence="6" type="ORF">EDEG_01656</name>
</gene>
<comment type="caution">
    <text evidence="6">The sequence shown here is derived from an EMBL/GenBank/DDBJ whole genome shotgun (WGS) entry which is preliminary data.</text>
</comment>
<dbReference type="GO" id="GO:0007029">
    <property type="term" value="P:endoplasmic reticulum organization"/>
    <property type="evidence" value="ECO:0007669"/>
    <property type="project" value="TreeGrafter"/>
</dbReference>
<keyword evidence="7" id="KW-1185">Reference proteome</keyword>
<dbReference type="InterPro" id="IPR040251">
    <property type="entry name" value="SEC31-like"/>
</dbReference>
<dbReference type="EMBL" id="AFBI03000024">
    <property type="protein sequence ID" value="EJW04080.1"/>
    <property type="molecule type" value="Genomic_DNA"/>
</dbReference>
<dbReference type="SUPFAM" id="SSF50978">
    <property type="entry name" value="WD40 repeat-like"/>
    <property type="match status" value="1"/>
</dbReference>
<evidence type="ECO:0008006" key="8">
    <source>
        <dbReference type="Google" id="ProtNLM"/>
    </source>
</evidence>
<dbReference type="OrthoDB" id="542917at2759"/>
<dbReference type="GO" id="GO:0030127">
    <property type="term" value="C:COPII vesicle coat"/>
    <property type="evidence" value="ECO:0007669"/>
    <property type="project" value="TreeGrafter"/>
</dbReference>
<dbReference type="HOGENOM" id="CLU_271812_0_0_1"/>
<keyword evidence="3" id="KW-0677">Repeat</keyword>
<dbReference type="PANTHER" id="PTHR13923">
    <property type="entry name" value="SEC31-RELATED PROTEIN"/>
    <property type="match status" value="1"/>
</dbReference>
<sequence length="1191" mass="134472">MHFGTRYLSAVNKTKICLCTKAKLFDGTFSSTSDIFVYDIDSNKCSNVVSCESKFNNVIWCDDFIVGGCENGLLTIFKLEVKDNSKGDMNDGNVSNTCDGDSYINDSEILERSNKKTINAKKKKEDVNATTSNEHNLDSGLSVYKDDTSVNDADDGMSFECTFKLPLANNNCDMDGLVHEYNSSNYKDHVLFKNSNLRLKLVYSNNKLLHNDIMGLDYLPSKRLIAVGSNKSRLVLFNLDDLSKPCSTGIQNNFGNICSISFNKKASHIIALTNSDNQVIVIDVRQKKEVARTSFAGISHLKWNLVVPTSWFYISNGDLCEFDLSTNCSTVKCSGVVDYFFVDNNYFVFKKNEIEVLDSNFVLKGKCQSEQICDVRLNDKYFCISYVNKTEIGKMKKLYAKTGIIRNHKQNFALLGSRLCSFDIIDNKTSTSTTINTAAINNAATTHKELSFSFYRILYKKFKEGLLSKLESKQISSSSDKFEILENKLLDKSIEVKEIVEEILLIFNNKKIYDEIKIDKTDNELLNILKNNFQAYDNDNKGDTIKENINNLSNVNNTSDNTAISTVESNISSNSTNTNTSNNRTTVNTPIKYNSITNISLDLLINIYLKKYANIKLEDIKDTKTLFIISKIMGNYNYIIENININDWYLICIWILTSLENNANSKTTQRKLYINDQTLIESLNLLGDRLEKSKLYTEAMIVYLTNNNIHKYIQVKLNRYTNGIKKSKLGVIFNNIMNFKDILSICMKWNYSLVDGIIIEFIFLNIFLGTNLELLKTLFVFYRKNNIQITDFGNFFKYKEVFLSQELQKLNIKSGINSSNIPTNIESNQNIDNMGSINDISNINNKSSVVDRNIISKPPITMNSQLSSMSLPQNNPSVLQQPTIPQNTLTYAQLNQSKTYGQLHSQIQTQTYGQLGSKDILNKNMQPPNVPQNIRPVPNIPQPVVPQPNIRTSLVNTKQSTGNIPIPAPITSKISYPNQHNVSGNASNYSNQRSVTGSTGSIYSNQPVMANTSTNFNNQQVLPNNITQPLPNIPNGQSTNPQPSPVQQNTPQATQQPVKQPLSPALQKNINYIKINLQKLVALSNLKKGILYKTKINTSIKKLQFLFDMFNTPSHSNFHVLFFSELCTLLNNIETVPISNNAINLNHQQKIKFVDEFKIQVDNISAKMVNEHVDIVVNGVFGLVQVAMCDR</sequence>
<dbReference type="GO" id="GO:0090110">
    <property type="term" value="P:COPII-coated vesicle cargo loading"/>
    <property type="evidence" value="ECO:0007669"/>
    <property type="project" value="TreeGrafter"/>
</dbReference>
<keyword evidence="2" id="KW-0853">WD repeat</keyword>
<organism evidence="6 7">
    <name type="scientific">Edhazardia aedis (strain USNM 41457)</name>
    <name type="common">Microsporidian parasite</name>
    <dbReference type="NCBI Taxonomy" id="1003232"/>
    <lineage>
        <taxon>Eukaryota</taxon>
        <taxon>Fungi</taxon>
        <taxon>Fungi incertae sedis</taxon>
        <taxon>Microsporidia</taxon>
        <taxon>Edhazardia</taxon>
    </lineage>
</organism>
<accession>J9DNH5</accession>
<evidence type="ECO:0000313" key="7">
    <source>
        <dbReference type="Proteomes" id="UP000003163"/>
    </source>
</evidence>
<keyword evidence="1" id="KW-0813">Transport</keyword>
<feature type="region of interest" description="Disordered" evidence="5">
    <location>
        <begin position="1015"/>
        <end position="1060"/>
    </location>
</feature>